<evidence type="ECO:0000313" key="2">
    <source>
        <dbReference type="EMBL" id="EMY13569.1"/>
    </source>
</evidence>
<proteinExistence type="predicted"/>
<dbReference type="Pfam" id="PF00082">
    <property type="entry name" value="Peptidase_S8"/>
    <property type="match status" value="1"/>
</dbReference>
<dbReference type="SUPFAM" id="SSF52743">
    <property type="entry name" value="Subtilisin-like"/>
    <property type="match status" value="1"/>
</dbReference>
<dbReference type="AlphaFoldDB" id="N1U6P8"/>
<comment type="caution">
    <text evidence="2">The sequence shown here is derived from an EMBL/GenBank/DDBJ whole genome shotgun (WGS) entry which is preliminary data.</text>
</comment>
<dbReference type="Gene3D" id="3.40.50.200">
    <property type="entry name" value="Peptidase S8/S53 domain"/>
    <property type="match status" value="1"/>
</dbReference>
<dbReference type="CDD" id="cd04847">
    <property type="entry name" value="Peptidases_S8_Subtilisin_like_2"/>
    <property type="match status" value="1"/>
</dbReference>
<reference evidence="2 3" key="1">
    <citation type="submission" date="2013-02" db="EMBL/GenBank/DDBJ databases">
        <authorList>
            <person name="Harkins D.M."/>
            <person name="Durkin A.S."/>
            <person name="Brinkac L.M."/>
            <person name="Haft D.H."/>
            <person name="Selengut J.D."/>
            <person name="Sanka R."/>
            <person name="DePew J."/>
            <person name="Purushe J."/>
            <person name="Haake D.A."/>
            <person name="Matsunaga J."/>
            <person name="Vinetz J.M."/>
            <person name="Sutton G.G."/>
            <person name="Nierman W.C."/>
            <person name="Fouts D.E."/>
        </authorList>
    </citation>
    <scope>NUCLEOTIDE SEQUENCE [LARGE SCALE GENOMIC DNA]</scope>
    <source>
        <strain evidence="2 3">Ecochallenge</strain>
    </source>
</reference>
<sequence length="389" mass="42958">MATRPDLEEDVLTYFSSNAEKFNLRIRPGSIKFPERYVILVKGKKSDLAASFDMLNCISELRKPKGTPHFFMSLPPTEQVQWSQELTERLIVPNKNSPAVCLLDTGVNNGHPLIEQFISEDSILSVKAEWNGSDSNGHGSGMAGIALFGDLFEKLLDTQNIPILHLLESVKIFETGGDHEPELYGDITSQAVSKVELIKPDRSRVFNLTITTEHGMDQGRPSSWSAALDSISSGYMDDDFRLFIVSAGNLPTSEISDYPNCNFDAEIEDPGQSYNALTIGAYTEKTQLDPDETIQFSPIAQLGDLSPYSRTSLKWQPDWPYKPDLVMEGGNAATDDQGFVSQLDSLMLLTTSHQHFNNHFTITGMSSAATTLVSSMGAKIISKYPDLMA</sequence>
<dbReference type="EMBL" id="AHMI02000228">
    <property type="protein sequence ID" value="EMY13569.1"/>
    <property type="molecule type" value="Genomic_DNA"/>
</dbReference>
<evidence type="ECO:0000259" key="1">
    <source>
        <dbReference type="Pfam" id="PF00082"/>
    </source>
</evidence>
<accession>N1U6P8</accession>
<dbReference type="InterPro" id="IPR034074">
    <property type="entry name" value="Y4bN_pept_dom"/>
</dbReference>
<name>N1U6P8_9LEPT</name>
<organism evidence="2 3">
    <name type="scientific">Leptospira weilii str. Ecochallenge</name>
    <dbReference type="NCBI Taxonomy" id="1049986"/>
    <lineage>
        <taxon>Bacteria</taxon>
        <taxon>Pseudomonadati</taxon>
        <taxon>Spirochaetota</taxon>
        <taxon>Spirochaetia</taxon>
        <taxon>Leptospirales</taxon>
        <taxon>Leptospiraceae</taxon>
        <taxon>Leptospira</taxon>
    </lineage>
</organism>
<dbReference type="InterPro" id="IPR036852">
    <property type="entry name" value="Peptidase_S8/S53_dom_sf"/>
</dbReference>
<dbReference type="InterPro" id="IPR000209">
    <property type="entry name" value="Peptidase_S8/S53_dom"/>
</dbReference>
<dbReference type="Proteomes" id="UP000012249">
    <property type="component" value="Unassembled WGS sequence"/>
</dbReference>
<protein>
    <submittedName>
        <fullName evidence="2">Peptidase, S8/S53 family</fullName>
    </submittedName>
</protein>
<dbReference type="GO" id="GO:0004252">
    <property type="term" value="F:serine-type endopeptidase activity"/>
    <property type="evidence" value="ECO:0007669"/>
    <property type="project" value="InterPro"/>
</dbReference>
<evidence type="ECO:0000313" key="3">
    <source>
        <dbReference type="Proteomes" id="UP000012249"/>
    </source>
</evidence>
<dbReference type="GO" id="GO:0006508">
    <property type="term" value="P:proteolysis"/>
    <property type="evidence" value="ECO:0007669"/>
    <property type="project" value="InterPro"/>
</dbReference>
<feature type="domain" description="Peptidase S8/S53" evidence="1">
    <location>
        <begin position="97"/>
        <end position="387"/>
    </location>
</feature>
<gene>
    <name evidence="2" type="ORF">LEP1GSC043_2744</name>
</gene>